<gene>
    <name evidence="2" type="ORF">QBC40DRAFT_102895</name>
</gene>
<evidence type="ECO:0000313" key="3">
    <source>
        <dbReference type="Proteomes" id="UP001303160"/>
    </source>
</evidence>
<feature type="transmembrane region" description="Helical" evidence="1">
    <location>
        <begin position="15"/>
        <end position="32"/>
    </location>
</feature>
<protein>
    <submittedName>
        <fullName evidence="2">Uncharacterized protein</fullName>
    </submittedName>
</protein>
<comment type="caution">
    <text evidence="2">The sequence shown here is derived from an EMBL/GenBank/DDBJ whole genome shotgun (WGS) entry which is preliminary data.</text>
</comment>
<feature type="transmembrane region" description="Helical" evidence="1">
    <location>
        <begin position="44"/>
        <end position="62"/>
    </location>
</feature>
<keyword evidence="3" id="KW-1185">Reference proteome</keyword>
<feature type="transmembrane region" description="Helical" evidence="1">
    <location>
        <begin position="82"/>
        <end position="99"/>
    </location>
</feature>
<accession>A0AAN6XC98</accession>
<evidence type="ECO:0000313" key="2">
    <source>
        <dbReference type="EMBL" id="KAK4197473.1"/>
    </source>
</evidence>
<dbReference type="EMBL" id="MU863962">
    <property type="protein sequence ID" value="KAK4197473.1"/>
    <property type="molecule type" value="Genomic_DNA"/>
</dbReference>
<keyword evidence="1" id="KW-0812">Transmembrane</keyword>
<dbReference type="Proteomes" id="UP001303160">
    <property type="component" value="Unassembled WGS sequence"/>
</dbReference>
<keyword evidence="1" id="KW-0472">Membrane</keyword>
<sequence>MFGIWIFWEPRHSRPGVFAIVTFIITDIHRGLIGGGVFQYHSRVSSFFMRHGQGFCSLFLYFHKVDFLSRWRPVSWADGMVFGVWFVLLPSWLIVMVFIS</sequence>
<name>A0AAN6XC98_9PEZI</name>
<evidence type="ECO:0000256" key="1">
    <source>
        <dbReference type="SAM" id="Phobius"/>
    </source>
</evidence>
<reference evidence="2" key="2">
    <citation type="submission" date="2023-05" db="EMBL/GenBank/DDBJ databases">
        <authorList>
            <consortium name="Lawrence Berkeley National Laboratory"/>
            <person name="Steindorff A."/>
            <person name="Hensen N."/>
            <person name="Bonometti L."/>
            <person name="Westerberg I."/>
            <person name="Brannstrom I.O."/>
            <person name="Guillou S."/>
            <person name="Cros-Aarteil S."/>
            <person name="Calhoun S."/>
            <person name="Haridas S."/>
            <person name="Kuo A."/>
            <person name="Mondo S."/>
            <person name="Pangilinan J."/>
            <person name="Riley R."/>
            <person name="Labutti K."/>
            <person name="Andreopoulos B."/>
            <person name="Lipzen A."/>
            <person name="Chen C."/>
            <person name="Yanf M."/>
            <person name="Daum C."/>
            <person name="Ng V."/>
            <person name="Clum A."/>
            <person name="Ohm R."/>
            <person name="Martin F."/>
            <person name="Silar P."/>
            <person name="Natvig D."/>
            <person name="Lalanne C."/>
            <person name="Gautier V."/>
            <person name="Ament-Velasquez S.L."/>
            <person name="Kruys A."/>
            <person name="Hutchinson M.I."/>
            <person name="Powell A.J."/>
            <person name="Barry K."/>
            <person name="Miller A.N."/>
            <person name="Grigoriev I.V."/>
            <person name="Debuchy R."/>
            <person name="Gladieux P."/>
            <person name="Thoren M.H."/>
            <person name="Johannesson H."/>
        </authorList>
    </citation>
    <scope>NUCLEOTIDE SEQUENCE</scope>
    <source>
        <strain evidence="2">CBS 315.58</strain>
    </source>
</reference>
<organism evidence="2 3">
    <name type="scientific">Triangularia verruculosa</name>
    <dbReference type="NCBI Taxonomy" id="2587418"/>
    <lineage>
        <taxon>Eukaryota</taxon>
        <taxon>Fungi</taxon>
        <taxon>Dikarya</taxon>
        <taxon>Ascomycota</taxon>
        <taxon>Pezizomycotina</taxon>
        <taxon>Sordariomycetes</taxon>
        <taxon>Sordariomycetidae</taxon>
        <taxon>Sordariales</taxon>
        <taxon>Podosporaceae</taxon>
        <taxon>Triangularia</taxon>
    </lineage>
</organism>
<dbReference type="AlphaFoldDB" id="A0AAN6XC98"/>
<reference evidence="2" key="1">
    <citation type="journal article" date="2023" name="Mol. Phylogenet. Evol.">
        <title>Genome-scale phylogeny and comparative genomics of the fungal order Sordariales.</title>
        <authorList>
            <person name="Hensen N."/>
            <person name="Bonometti L."/>
            <person name="Westerberg I."/>
            <person name="Brannstrom I.O."/>
            <person name="Guillou S."/>
            <person name="Cros-Aarteil S."/>
            <person name="Calhoun S."/>
            <person name="Haridas S."/>
            <person name="Kuo A."/>
            <person name="Mondo S."/>
            <person name="Pangilinan J."/>
            <person name="Riley R."/>
            <person name="LaButti K."/>
            <person name="Andreopoulos B."/>
            <person name="Lipzen A."/>
            <person name="Chen C."/>
            <person name="Yan M."/>
            <person name="Daum C."/>
            <person name="Ng V."/>
            <person name="Clum A."/>
            <person name="Steindorff A."/>
            <person name="Ohm R.A."/>
            <person name="Martin F."/>
            <person name="Silar P."/>
            <person name="Natvig D.O."/>
            <person name="Lalanne C."/>
            <person name="Gautier V."/>
            <person name="Ament-Velasquez S.L."/>
            <person name="Kruys A."/>
            <person name="Hutchinson M.I."/>
            <person name="Powell A.J."/>
            <person name="Barry K."/>
            <person name="Miller A.N."/>
            <person name="Grigoriev I.V."/>
            <person name="Debuchy R."/>
            <person name="Gladieux P."/>
            <person name="Hiltunen Thoren M."/>
            <person name="Johannesson H."/>
        </authorList>
    </citation>
    <scope>NUCLEOTIDE SEQUENCE</scope>
    <source>
        <strain evidence="2">CBS 315.58</strain>
    </source>
</reference>
<keyword evidence="1" id="KW-1133">Transmembrane helix</keyword>
<proteinExistence type="predicted"/>